<dbReference type="Gene3D" id="3.40.630.40">
    <property type="entry name" value="Zn-dependent exopeptidases"/>
    <property type="match status" value="1"/>
</dbReference>
<accession>A0A512H5W5</accession>
<dbReference type="Pfam" id="PF05013">
    <property type="entry name" value="FGase"/>
    <property type="match status" value="1"/>
</dbReference>
<proteinExistence type="predicted"/>
<dbReference type="EMBL" id="BJZO01000019">
    <property type="protein sequence ID" value="GEO80865.1"/>
    <property type="molecule type" value="Genomic_DNA"/>
</dbReference>
<dbReference type="InterPro" id="IPR007709">
    <property type="entry name" value="N-FG_amidohydro"/>
</dbReference>
<evidence type="ECO:0000313" key="2">
    <source>
        <dbReference type="Proteomes" id="UP000321567"/>
    </source>
</evidence>
<evidence type="ECO:0000313" key="1">
    <source>
        <dbReference type="EMBL" id="GEO80865.1"/>
    </source>
</evidence>
<dbReference type="SUPFAM" id="SSF53187">
    <property type="entry name" value="Zn-dependent exopeptidases"/>
    <property type="match status" value="1"/>
</dbReference>
<dbReference type="Proteomes" id="UP000321567">
    <property type="component" value="Unassembled WGS sequence"/>
</dbReference>
<keyword evidence="2" id="KW-1185">Reference proteome</keyword>
<gene>
    <name evidence="1" type="ORF">ROR02_09960</name>
</gene>
<dbReference type="RefSeq" id="WP_147162912.1">
    <property type="nucleotide sequence ID" value="NZ_BJZO01000019.1"/>
</dbReference>
<organism evidence="1 2">
    <name type="scientific">Pararhodospirillum oryzae</name>
    <dbReference type="NCBI Taxonomy" id="478448"/>
    <lineage>
        <taxon>Bacteria</taxon>
        <taxon>Pseudomonadati</taxon>
        <taxon>Pseudomonadota</taxon>
        <taxon>Alphaproteobacteria</taxon>
        <taxon>Rhodospirillales</taxon>
        <taxon>Rhodospirillaceae</taxon>
        <taxon>Pararhodospirillum</taxon>
    </lineage>
</organism>
<protein>
    <submittedName>
        <fullName evidence="1">N-formylglutamate amidohydrolase</fullName>
    </submittedName>
</protein>
<comment type="caution">
    <text evidence="1">The sequence shown here is derived from an EMBL/GenBank/DDBJ whole genome shotgun (WGS) entry which is preliminary data.</text>
</comment>
<dbReference type="OrthoDB" id="9802050at2"/>
<name>A0A512H5W5_9PROT</name>
<dbReference type="AlphaFoldDB" id="A0A512H5W5"/>
<keyword evidence="1" id="KW-0378">Hydrolase</keyword>
<sequence length="296" mass="31483">MDAPAAEGPNSPPACTVLRPKRQTVPLVLASPHSGTWYPPAFLAQAALDRDTLRRSEDTFVDGLFADAPGLGAPLLCALYPRAYVDVNREPYELDPGMFSDPLPPYANTTSPRVAAGLGTIARLVGAGALIYRQPLPFAEARRRIEALYRPYHATLAALIAETRARFGYCVLLDCHSMPSAGPDAAVQGADVVLGDRHGLSCAAELTQVAARVLSGAGLRVARNAPYAGGYTTGHYGRPTEGVHALQIELSRRLYMDEQTHIPLASFGALRALMARVVAAVAEVAPLSLLPRPPEA</sequence>
<dbReference type="GO" id="GO:0016787">
    <property type="term" value="F:hydrolase activity"/>
    <property type="evidence" value="ECO:0007669"/>
    <property type="project" value="UniProtKB-KW"/>
</dbReference>
<reference evidence="1 2" key="1">
    <citation type="submission" date="2019-07" db="EMBL/GenBank/DDBJ databases">
        <title>Whole genome shotgun sequence of Rhodospirillum oryzae NBRC 107573.</title>
        <authorList>
            <person name="Hosoyama A."/>
            <person name="Uohara A."/>
            <person name="Ohji S."/>
            <person name="Ichikawa N."/>
        </authorList>
    </citation>
    <scope>NUCLEOTIDE SEQUENCE [LARGE SCALE GENOMIC DNA]</scope>
    <source>
        <strain evidence="1 2">NBRC 107573</strain>
    </source>
</reference>